<name>I4ELJ3_9BACT</name>
<organism evidence="1 2">
    <name type="scientific">Nitrolancea hollandica Lb</name>
    <dbReference type="NCBI Taxonomy" id="1129897"/>
    <lineage>
        <taxon>Bacteria</taxon>
        <taxon>Pseudomonadati</taxon>
        <taxon>Thermomicrobiota</taxon>
        <taxon>Thermomicrobia</taxon>
        <taxon>Sphaerobacterales</taxon>
        <taxon>Sphaerobacterineae</taxon>
        <taxon>Sphaerobacteraceae</taxon>
        <taxon>Nitrolancea</taxon>
    </lineage>
</organism>
<reference evidence="1 2" key="1">
    <citation type="journal article" date="2012" name="ISME J.">
        <title>Nitrification expanded: discovery, physiology and genomics of a nitrite-oxidizing bacterium from the phylum Chloroflexi.</title>
        <authorList>
            <person name="Sorokin D.Y."/>
            <person name="Lucker S."/>
            <person name="Vejmelkova D."/>
            <person name="Kostrikina N.A."/>
            <person name="Kleerebezem R."/>
            <person name="Rijpstra W.I."/>
            <person name="Damste J.S."/>
            <person name="Le Paslier D."/>
            <person name="Muyzer G."/>
            <person name="Wagner M."/>
            <person name="van Loosdrecht M.C."/>
            <person name="Daims H."/>
        </authorList>
    </citation>
    <scope>NUCLEOTIDE SEQUENCE [LARGE SCALE GENOMIC DNA]</scope>
    <source>
        <strain evidence="2">none</strain>
    </source>
</reference>
<comment type="caution">
    <text evidence="1">The sequence shown here is derived from an EMBL/GenBank/DDBJ whole genome shotgun (WGS) entry which is preliminary data.</text>
</comment>
<keyword evidence="2" id="KW-1185">Reference proteome</keyword>
<proteinExistence type="predicted"/>
<accession>I4ELJ3</accession>
<sequence>MTREAGTRRPLPRLWRVEIAGIGYTYNGWRTGSKPLPTRDRPELLTESSEFRETVERFPS</sequence>
<gene>
    <name evidence="1" type="ORF">NITHO_5150003</name>
</gene>
<protein>
    <submittedName>
        <fullName evidence="1">Uncharacterized protein</fullName>
    </submittedName>
</protein>
<evidence type="ECO:0000313" key="1">
    <source>
        <dbReference type="EMBL" id="CCF85555.1"/>
    </source>
</evidence>
<dbReference type="EMBL" id="CAGS01000463">
    <property type="protein sequence ID" value="CCF85555.1"/>
    <property type="molecule type" value="Genomic_DNA"/>
</dbReference>
<dbReference type="Proteomes" id="UP000004221">
    <property type="component" value="Unassembled WGS sequence"/>
</dbReference>
<evidence type="ECO:0000313" key="2">
    <source>
        <dbReference type="Proteomes" id="UP000004221"/>
    </source>
</evidence>
<dbReference type="AlphaFoldDB" id="I4ELJ3"/>